<dbReference type="Gene3D" id="3.40.50.720">
    <property type="entry name" value="NAD(P)-binding Rossmann-like Domain"/>
    <property type="match status" value="1"/>
</dbReference>
<dbReference type="AlphaFoldDB" id="A0AAE4A0A8"/>
<evidence type="ECO:0000313" key="4">
    <source>
        <dbReference type="Proteomes" id="UP001183629"/>
    </source>
</evidence>
<dbReference type="PANTHER" id="PTHR21708">
    <property type="entry name" value="PROBABLE 2-DEHYDROPANTOATE 2-REDUCTASE"/>
    <property type="match status" value="1"/>
</dbReference>
<gene>
    <name evidence="3" type="ORF">J2S44_008351</name>
</gene>
<protein>
    <submittedName>
        <fullName evidence="3">2-dehydropantoate 2-reductase</fullName>
        <ecNumber evidence="3">1.1.1.169</ecNumber>
    </submittedName>
</protein>
<evidence type="ECO:0000313" key="3">
    <source>
        <dbReference type="EMBL" id="MDR7328101.1"/>
    </source>
</evidence>
<feature type="domain" description="Ketopantoate reductase N-terminal" evidence="1">
    <location>
        <begin position="3"/>
        <end position="101"/>
    </location>
</feature>
<dbReference type="Pfam" id="PF02558">
    <property type="entry name" value="ApbA"/>
    <property type="match status" value="1"/>
</dbReference>
<reference evidence="3 4" key="1">
    <citation type="submission" date="2023-07" db="EMBL/GenBank/DDBJ databases">
        <title>Sequencing the genomes of 1000 actinobacteria strains.</title>
        <authorList>
            <person name="Klenk H.-P."/>
        </authorList>
    </citation>
    <scope>NUCLEOTIDE SEQUENCE [LARGE SCALE GENOMIC DNA]</scope>
    <source>
        <strain evidence="3 4">DSM 44711</strain>
    </source>
</reference>
<dbReference type="SUPFAM" id="SSF51735">
    <property type="entry name" value="NAD(P)-binding Rossmann-fold domains"/>
    <property type="match status" value="1"/>
</dbReference>
<proteinExistence type="predicted"/>
<dbReference type="FunFam" id="1.10.1040.10:FF:000017">
    <property type="entry name" value="2-dehydropantoate 2-reductase"/>
    <property type="match status" value="1"/>
</dbReference>
<dbReference type="EMBL" id="JAVDYC010000001">
    <property type="protein sequence ID" value="MDR7328101.1"/>
    <property type="molecule type" value="Genomic_DNA"/>
</dbReference>
<dbReference type="NCBIfam" id="NF005089">
    <property type="entry name" value="PRK06522.1-4"/>
    <property type="match status" value="1"/>
</dbReference>
<dbReference type="InterPro" id="IPR008927">
    <property type="entry name" value="6-PGluconate_DH-like_C_sf"/>
</dbReference>
<dbReference type="GO" id="GO:0008677">
    <property type="term" value="F:2-dehydropantoate 2-reductase activity"/>
    <property type="evidence" value="ECO:0007669"/>
    <property type="project" value="UniProtKB-EC"/>
</dbReference>
<comment type="caution">
    <text evidence="3">The sequence shown here is derived from an EMBL/GenBank/DDBJ whole genome shotgun (WGS) entry which is preliminary data.</text>
</comment>
<accession>A0AAE4A0A8</accession>
<dbReference type="InterPro" id="IPR013752">
    <property type="entry name" value="KPA_reductase"/>
</dbReference>
<name>A0AAE4A0A8_9ACTN</name>
<dbReference type="InterPro" id="IPR051402">
    <property type="entry name" value="KPR-Related"/>
</dbReference>
<evidence type="ECO:0000259" key="2">
    <source>
        <dbReference type="Pfam" id="PF08546"/>
    </source>
</evidence>
<dbReference type="RefSeq" id="WP_310429005.1">
    <property type="nucleotide sequence ID" value="NZ_JAVDYC010000001.1"/>
</dbReference>
<keyword evidence="4" id="KW-1185">Reference proteome</keyword>
<dbReference type="SUPFAM" id="SSF48179">
    <property type="entry name" value="6-phosphogluconate dehydrogenase C-terminal domain-like"/>
    <property type="match status" value="1"/>
</dbReference>
<dbReference type="Proteomes" id="UP001183629">
    <property type="component" value="Unassembled WGS sequence"/>
</dbReference>
<dbReference type="InterPro" id="IPR013332">
    <property type="entry name" value="KPR_N"/>
</dbReference>
<dbReference type="Gene3D" id="1.10.1040.10">
    <property type="entry name" value="N-(1-d-carboxylethyl)-l-norvaline Dehydrogenase, domain 2"/>
    <property type="match status" value="1"/>
</dbReference>
<dbReference type="Pfam" id="PF08546">
    <property type="entry name" value="ApbA_C"/>
    <property type="match status" value="1"/>
</dbReference>
<dbReference type="GO" id="GO:0005737">
    <property type="term" value="C:cytoplasm"/>
    <property type="evidence" value="ECO:0007669"/>
    <property type="project" value="TreeGrafter"/>
</dbReference>
<evidence type="ECO:0000259" key="1">
    <source>
        <dbReference type="Pfam" id="PF02558"/>
    </source>
</evidence>
<dbReference type="PANTHER" id="PTHR21708:SF45">
    <property type="entry name" value="2-DEHYDROPANTOATE 2-REDUCTASE"/>
    <property type="match status" value="1"/>
</dbReference>
<dbReference type="InterPro" id="IPR013328">
    <property type="entry name" value="6PGD_dom2"/>
</dbReference>
<sequence>MRVCVVGAGAVGGVLGGRLARAGVPVSALARGATLDALRTRGWLVDSESAPAAAVSADAADLGPHDVVIVAVKSHHLPVLAPALTPLIGPSTVVVPALNGVPWWFFHEFGGALEGTVLDATDPDRTVTAALPPSQVLGCVVHLAARQAEPGHALLTAGDELIIGEPSGAPSERAGRVAELLRSGGFRVTVSDAIQRDVWFKLWGNMTMNPISALTSATADLILDDPLVNAFIQRVMTEAAAIGALIGAPIAQSTEDRVAVTRRLGAFKTSMLQDAEAGRPIELDALVTAVSEIGARLAVPTPNIDALLGLTRLAARRRGLYPTA</sequence>
<dbReference type="InterPro" id="IPR036291">
    <property type="entry name" value="NAD(P)-bd_dom_sf"/>
</dbReference>
<organism evidence="3 4">
    <name type="scientific">Catenuloplanes niger</name>
    <dbReference type="NCBI Taxonomy" id="587534"/>
    <lineage>
        <taxon>Bacteria</taxon>
        <taxon>Bacillati</taxon>
        <taxon>Actinomycetota</taxon>
        <taxon>Actinomycetes</taxon>
        <taxon>Micromonosporales</taxon>
        <taxon>Micromonosporaceae</taxon>
        <taxon>Catenuloplanes</taxon>
    </lineage>
</organism>
<keyword evidence="3" id="KW-0560">Oxidoreductase</keyword>
<feature type="domain" description="Ketopantoate reductase C-terminal" evidence="2">
    <location>
        <begin position="194"/>
        <end position="312"/>
    </location>
</feature>
<dbReference type="EC" id="1.1.1.169" evidence="3"/>